<dbReference type="InterPro" id="IPR020845">
    <property type="entry name" value="AMP-binding_CS"/>
</dbReference>
<keyword evidence="1" id="KW-0596">Phosphopantetheine</keyword>
<dbReference type="Proteomes" id="UP001610563">
    <property type="component" value="Unassembled WGS sequence"/>
</dbReference>
<keyword evidence="4" id="KW-0812">Transmembrane</keyword>
<reference evidence="6 7" key="1">
    <citation type="submission" date="2024-07" db="EMBL/GenBank/DDBJ databases">
        <title>Section-level genome sequencing and comparative genomics of Aspergillus sections Usti and Cavernicolus.</title>
        <authorList>
            <consortium name="Lawrence Berkeley National Laboratory"/>
            <person name="Nybo J.L."/>
            <person name="Vesth T.C."/>
            <person name="Theobald S."/>
            <person name="Frisvad J.C."/>
            <person name="Larsen T.O."/>
            <person name="Kjaerboelling I."/>
            <person name="Rothschild-Mancinelli K."/>
            <person name="Lyhne E.K."/>
            <person name="Kogle M.E."/>
            <person name="Barry K."/>
            <person name="Clum A."/>
            <person name="Na H."/>
            <person name="Ledsgaard L."/>
            <person name="Lin J."/>
            <person name="Lipzen A."/>
            <person name="Kuo A."/>
            <person name="Riley R."/>
            <person name="Mondo S."/>
            <person name="Labutti K."/>
            <person name="Haridas S."/>
            <person name="Pangalinan J."/>
            <person name="Salamov A.A."/>
            <person name="Simmons B.A."/>
            <person name="Magnuson J.K."/>
            <person name="Chen J."/>
            <person name="Drula E."/>
            <person name="Henrissat B."/>
            <person name="Wiebenga A."/>
            <person name="Lubbers R.J."/>
            <person name="Gomes A.C."/>
            <person name="Makela M.R."/>
            <person name="Stajich J."/>
            <person name="Grigoriev I.V."/>
            <person name="Mortensen U.H."/>
            <person name="De Vries R.P."/>
            <person name="Baker S.E."/>
            <person name="Andersen M.R."/>
        </authorList>
    </citation>
    <scope>NUCLEOTIDE SEQUENCE [LARGE SCALE GENOMIC DNA]</scope>
    <source>
        <strain evidence="6 7">CBS 209.92</strain>
    </source>
</reference>
<dbReference type="Gene3D" id="3.30.300.30">
    <property type="match status" value="1"/>
</dbReference>
<feature type="transmembrane region" description="Helical" evidence="4">
    <location>
        <begin position="697"/>
        <end position="721"/>
    </location>
</feature>
<feature type="domain" description="AMP-dependent synthetase/ligase" evidence="5">
    <location>
        <begin position="45"/>
        <end position="384"/>
    </location>
</feature>
<keyword evidence="7" id="KW-1185">Reference proteome</keyword>
<dbReference type="PROSITE" id="PS00455">
    <property type="entry name" value="AMP_BINDING"/>
    <property type="match status" value="1"/>
</dbReference>
<dbReference type="InterPro" id="IPR042099">
    <property type="entry name" value="ANL_N_sf"/>
</dbReference>
<keyword evidence="4" id="KW-0472">Membrane</keyword>
<dbReference type="Gene3D" id="3.40.50.12780">
    <property type="entry name" value="N-terminal domain of ligase-like"/>
    <property type="match status" value="1"/>
</dbReference>
<sequence length="1022" mass="112583">MPGSATNMHSQPGLVPDADPDLFCGFGFGAKSAVPFPTVHHAFIHHATRSPDGIALLDLSTGEPREVTYGELLQQSQYIASQLKQNGVRPGSRVLLLVKRSPEMVAGILGILMAGAQYVPMDGCVVPDETLQHAVSQCNVNVALCLRQFEPRLQDMNLVSSVLILEDILLNESCLNYEVSSNGTIYERYGDSGCYVIYTSGTTGEPKGVDVTHRNVTNILCQPPGNLGMAPGSKAGQVLSISFDMGAWEILGSMANGATLVLRGSDWKAALKEIDILICTPSILAKYNPNEFPNIRCVATAGEPCPQNIADKWAAAGTSFYNCCGPTETTIVNTMHRHTAGTPLTIGRPTPNNNVYILDGTMSPCRIGDVGTMWAGGAGVTRGYIGQPDRTAERYRYDKFLDDGKSMMYNTGDLARWLPDGSLETLGRNDEQVKIKGFRVELDGVSACLASCPDVYQATTFMVSGELVGVLTPRTCDIPLVKEYLKLKLPYYAIPTRWHTLDEFPLTVNGKVDKRALIREVKGLNVGMKAAYKPDKPHIFSREKSSSSDSSSSSSLPKEPHPLPEKTLNKPWRGLRHRIFIVYRTLFSSVWVTNIIALICFLALPSIDRRHISTIAFANLTTAILVRQDMVINILYTVCCSVPTSWPLSIRSRCAKIYHLGGVHSGAATMAVAWYTGDICYNIYRFVERSDEPLRPSVLTITLSLIALTIFLIMLVFAYPTIRKKHHNTFERVHRFAGWTALAIIWVQTMSSVRDNRKSPQSFAHTMISTPSFWMLIVITLSIASSWFFLRTVPVDAEVLSNHAIRLHFDYTVPVMGTFTRLSERPLIEWHSFATVPAPRVENWRPRGYSLVVSRAGDWTGGRISSPPRRIWVRGIPSKKILAPTLHIQPIHILIEDAACGVMRIATLFTRVVLVATGSGIGPLLGHIQIPTCPFRLVWSTPNPVDTFGKDIVDAVYNADPGAVVHDTKKQGRPDLVRLTWDAVQGFGAEAVIIISNEKLTKKVVYGIETRGVPAYGAIWDS</sequence>
<keyword evidence="2" id="KW-0597">Phosphoprotein</keyword>
<accession>A0ABR4G8Z5</accession>
<feature type="compositionally biased region" description="Basic and acidic residues" evidence="3">
    <location>
        <begin position="558"/>
        <end position="567"/>
    </location>
</feature>
<dbReference type="NCBIfam" id="TIGR01733">
    <property type="entry name" value="AA-adenyl-dom"/>
    <property type="match status" value="1"/>
</dbReference>
<gene>
    <name evidence="6" type="ORF">BJX66DRAFT_337005</name>
</gene>
<feature type="transmembrane region" description="Helical" evidence="4">
    <location>
        <begin position="773"/>
        <end position="790"/>
    </location>
</feature>
<name>A0ABR4G8Z5_9EURO</name>
<dbReference type="SUPFAM" id="SSF52343">
    <property type="entry name" value="Ferredoxin reductase-like, C-terminal NADP-linked domain"/>
    <property type="match status" value="1"/>
</dbReference>
<evidence type="ECO:0000256" key="3">
    <source>
        <dbReference type="SAM" id="MobiDB-lite"/>
    </source>
</evidence>
<dbReference type="Pfam" id="PF00501">
    <property type="entry name" value="AMP-binding"/>
    <property type="match status" value="1"/>
</dbReference>
<organism evidence="6 7">
    <name type="scientific">Aspergillus keveii</name>
    <dbReference type="NCBI Taxonomy" id="714993"/>
    <lineage>
        <taxon>Eukaryota</taxon>
        <taxon>Fungi</taxon>
        <taxon>Dikarya</taxon>
        <taxon>Ascomycota</taxon>
        <taxon>Pezizomycotina</taxon>
        <taxon>Eurotiomycetes</taxon>
        <taxon>Eurotiomycetidae</taxon>
        <taxon>Eurotiales</taxon>
        <taxon>Aspergillaceae</taxon>
        <taxon>Aspergillus</taxon>
        <taxon>Aspergillus subgen. Nidulantes</taxon>
    </lineage>
</organism>
<evidence type="ECO:0000256" key="1">
    <source>
        <dbReference type="ARBA" id="ARBA00022450"/>
    </source>
</evidence>
<dbReference type="SUPFAM" id="SSF56801">
    <property type="entry name" value="Acetyl-CoA synthetase-like"/>
    <property type="match status" value="1"/>
</dbReference>
<evidence type="ECO:0000313" key="6">
    <source>
        <dbReference type="EMBL" id="KAL2795446.1"/>
    </source>
</evidence>
<protein>
    <recommendedName>
        <fullName evidence="5">AMP-dependent synthetase/ligase domain-containing protein</fullName>
    </recommendedName>
</protein>
<dbReference type="InterPro" id="IPR045851">
    <property type="entry name" value="AMP-bd_C_sf"/>
</dbReference>
<comment type="caution">
    <text evidence="6">The sequence shown here is derived from an EMBL/GenBank/DDBJ whole genome shotgun (WGS) entry which is preliminary data.</text>
</comment>
<dbReference type="PANTHER" id="PTHR33927:SF5">
    <property type="entry name" value="ENZYME, PUTATIVE (AFU_ORTHOLOGUE AFUA_8G01222)-RELATED"/>
    <property type="match status" value="1"/>
</dbReference>
<feature type="region of interest" description="Disordered" evidence="3">
    <location>
        <begin position="539"/>
        <end position="567"/>
    </location>
</feature>
<dbReference type="InterPro" id="IPR052979">
    <property type="entry name" value="Adenylate-forming_domain"/>
</dbReference>
<evidence type="ECO:0000256" key="4">
    <source>
        <dbReference type="SAM" id="Phobius"/>
    </source>
</evidence>
<dbReference type="PANTHER" id="PTHR33927">
    <property type="entry name" value="TRANSMEMBRANE PROTEIN"/>
    <property type="match status" value="1"/>
</dbReference>
<feature type="transmembrane region" description="Helical" evidence="4">
    <location>
        <begin position="733"/>
        <end position="753"/>
    </location>
</feature>
<dbReference type="EMBL" id="JBFTWV010000035">
    <property type="protein sequence ID" value="KAL2795446.1"/>
    <property type="molecule type" value="Genomic_DNA"/>
</dbReference>
<evidence type="ECO:0000256" key="2">
    <source>
        <dbReference type="ARBA" id="ARBA00022553"/>
    </source>
</evidence>
<dbReference type="InterPro" id="IPR039261">
    <property type="entry name" value="FNR_nucleotide-bd"/>
</dbReference>
<dbReference type="InterPro" id="IPR010071">
    <property type="entry name" value="AA_adenyl_dom"/>
</dbReference>
<keyword evidence="4" id="KW-1133">Transmembrane helix</keyword>
<proteinExistence type="predicted"/>
<feature type="transmembrane region" description="Helical" evidence="4">
    <location>
        <begin position="657"/>
        <end position="677"/>
    </location>
</feature>
<feature type="transmembrane region" description="Helical" evidence="4">
    <location>
        <begin position="581"/>
        <end position="604"/>
    </location>
</feature>
<dbReference type="InterPro" id="IPR000873">
    <property type="entry name" value="AMP-dep_synth/lig_dom"/>
</dbReference>
<evidence type="ECO:0000259" key="5">
    <source>
        <dbReference type="Pfam" id="PF00501"/>
    </source>
</evidence>
<evidence type="ECO:0000313" key="7">
    <source>
        <dbReference type="Proteomes" id="UP001610563"/>
    </source>
</evidence>